<comment type="caution">
    <text evidence="1">The sequence shown here is derived from an EMBL/GenBank/DDBJ whole genome shotgun (WGS) entry which is preliminary data.</text>
</comment>
<evidence type="ECO:0000313" key="2">
    <source>
        <dbReference type="Proteomes" id="UP000545286"/>
    </source>
</evidence>
<dbReference type="RefSeq" id="WP_068480997.1">
    <property type="nucleotide sequence ID" value="NZ_CZJS01000111.1"/>
</dbReference>
<gene>
    <name evidence="1" type="ORF">FHX72_002215</name>
</gene>
<sequence length="151" mass="16115">MEDEQLITVLSDEESRELLSATTFGRIAFALNSRVEIYPLNIAYSEGSGSESAGEIVFKSAPGFKLAGASIAKEVVFQADALGDGFATSIVARGEARVLSTESELEWAAGLDVSPLIATPKNEYVAIRVVEVSGRRYVTGEELEPLIDTVA</sequence>
<dbReference type="Gene3D" id="2.30.110.10">
    <property type="entry name" value="Electron Transport, Fmn-binding Protein, Chain A"/>
    <property type="match status" value="1"/>
</dbReference>
<dbReference type="SUPFAM" id="SSF50475">
    <property type="entry name" value="FMN-binding split barrel"/>
    <property type="match status" value="1"/>
</dbReference>
<protein>
    <submittedName>
        <fullName evidence="1">Nitroimidazol reductase NimA-like FMN-containing flavoprotein (Pyridoxamine 5'-phosphate oxidase superfamily)</fullName>
    </submittedName>
</protein>
<proteinExistence type="predicted"/>
<dbReference type="AlphaFoldDB" id="A0A7W4YGM9"/>
<reference evidence="1 2" key="1">
    <citation type="submission" date="2020-08" db="EMBL/GenBank/DDBJ databases">
        <title>Sequencing the genomes of 1000 actinobacteria strains.</title>
        <authorList>
            <person name="Klenk H.-P."/>
        </authorList>
    </citation>
    <scope>NUCLEOTIDE SEQUENCE [LARGE SCALE GENOMIC DNA]</scope>
    <source>
        <strain evidence="1 2">DSM 20419</strain>
    </source>
</reference>
<evidence type="ECO:0000313" key="1">
    <source>
        <dbReference type="EMBL" id="MBB2958070.1"/>
    </source>
</evidence>
<name>A0A7W4YGM9_9MICO</name>
<accession>A0A7W4YGM9</accession>
<organism evidence="1 2">
    <name type="scientific">Pseudoclavibacter helvolus</name>
    <dbReference type="NCBI Taxonomy" id="255205"/>
    <lineage>
        <taxon>Bacteria</taxon>
        <taxon>Bacillati</taxon>
        <taxon>Actinomycetota</taxon>
        <taxon>Actinomycetes</taxon>
        <taxon>Micrococcales</taxon>
        <taxon>Microbacteriaceae</taxon>
        <taxon>Pseudoclavibacter</taxon>
    </lineage>
</organism>
<dbReference type="EMBL" id="JACHWJ010000003">
    <property type="protein sequence ID" value="MBB2958070.1"/>
    <property type="molecule type" value="Genomic_DNA"/>
</dbReference>
<dbReference type="Proteomes" id="UP000545286">
    <property type="component" value="Unassembled WGS sequence"/>
</dbReference>
<dbReference type="Pfam" id="PF12900">
    <property type="entry name" value="Pyridox_ox_2"/>
    <property type="match status" value="1"/>
</dbReference>
<keyword evidence="2" id="KW-1185">Reference proteome</keyword>
<dbReference type="InterPro" id="IPR024747">
    <property type="entry name" value="Pyridox_Oxase-rel"/>
</dbReference>
<dbReference type="InterPro" id="IPR012349">
    <property type="entry name" value="Split_barrel_FMN-bd"/>
</dbReference>